<comment type="caution">
    <text evidence="2">The sequence shown here is derived from an EMBL/GenBank/DDBJ whole genome shotgun (WGS) entry which is preliminary data.</text>
</comment>
<feature type="compositionally biased region" description="Basic and acidic residues" evidence="1">
    <location>
        <begin position="115"/>
        <end position="130"/>
    </location>
</feature>
<feature type="region of interest" description="Disordered" evidence="1">
    <location>
        <begin position="288"/>
        <end position="312"/>
    </location>
</feature>
<reference evidence="2" key="1">
    <citation type="journal article" date="2023" name="Insect Mol. Biol.">
        <title>Genome sequencing provides insights into the evolution of gene families encoding plant cell wall-degrading enzymes in longhorned beetles.</title>
        <authorList>
            <person name="Shin N.R."/>
            <person name="Okamura Y."/>
            <person name="Kirsch R."/>
            <person name="Pauchet Y."/>
        </authorList>
    </citation>
    <scope>NUCLEOTIDE SEQUENCE</scope>
    <source>
        <strain evidence="2">RBIC_L_NR</strain>
    </source>
</reference>
<proteinExistence type="predicted"/>
<sequence>IVNYEKRILQSIINIFFLLQNARYNLEDFRRYSCSNINTNRRTSMCSSRLSQIPVENIVVHSKLETLQWQLKEIQKSREMYRAVMQQVVTFLEKAHHSLELLGSRINRKHSVPRSKSEHQIAMENSRGHNDSSTLTPGLSSIDDYMAYKDFSRRQNKEKDPSPEEVPPEKLAKEAFRLLRTAQSLLNTREPDLAQIHNQPENDIEFLAQIAREFPTPEPKPQRATSFSLSPKLIQPETVSKISTAFNRKLSLQLSEVRRSSVSKQIIKNVDSARGSVAESDTEFFIEGNQKSKSDKSNSPAAGSISSVEDESGFSSMNSFQEVGLPFVNSTMTDEVSTKSALLRSMLHNNSDYSSPNISLEHNSLIDDTLPSNGVYDKRETVQKSTVDEYKLWQKPSPTLVTPQHKRWSSSPSEDVRNQSLKVLWV</sequence>
<dbReference type="AlphaFoldDB" id="A0AAV8Y898"/>
<evidence type="ECO:0000256" key="1">
    <source>
        <dbReference type="SAM" id="MobiDB-lite"/>
    </source>
</evidence>
<feature type="non-terminal residue" evidence="2">
    <location>
        <position position="1"/>
    </location>
</feature>
<evidence type="ECO:0000313" key="3">
    <source>
        <dbReference type="Proteomes" id="UP001162156"/>
    </source>
</evidence>
<accession>A0AAV8Y898</accession>
<feature type="compositionally biased region" description="Polar residues" evidence="1">
    <location>
        <begin position="297"/>
        <end position="312"/>
    </location>
</feature>
<evidence type="ECO:0000313" key="2">
    <source>
        <dbReference type="EMBL" id="KAJ8947371.1"/>
    </source>
</evidence>
<name>A0AAV8Y898_9CUCU</name>
<organism evidence="2 3">
    <name type="scientific">Rhamnusium bicolor</name>
    <dbReference type="NCBI Taxonomy" id="1586634"/>
    <lineage>
        <taxon>Eukaryota</taxon>
        <taxon>Metazoa</taxon>
        <taxon>Ecdysozoa</taxon>
        <taxon>Arthropoda</taxon>
        <taxon>Hexapoda</taxon>
        <taxon>Insecta</taxon>
        <taxon>Pterygota</taxon>
        <taxon>Neoptera</taxon>
        <taxon>Endopterygota</taxon>
        <taxon>Coleoptera</taxon>
        <taxon>Polyphaga</taxon>
        <taxon>Cucujiformia</taxon>
        <taxon>Chrysomeloidea</taxon>
        <taxon>Cerambycidae</taxon>
        <taxon>Lepturinae</taxon>
        <taxon>Rhagiini</taxon>
        <taxon>Rhamnusium</taxon>
    </lineage>
</organism>
<dbReference type="EMBL" id="JANEYF010002379">
    <property type="protein sequence ID" value="KAJ8947371.1"/>
    <property type="molecule type" value="Genomic_DNA"/>
</dbReference>
<feature type="region of interest" description="Disordered" evidence="1">
    <location>
        <begin position="110"/>
        <end position="139"/>
    </location>
</feature>
<dbReference type="Proteomes" id="UP001162156">
    <property type="component" value="Unassembled WGS sequence"/>
</dbReference>
<protein>
    <submittedName>
        <fullName evidence="2">Uncharacterized protein</fullName>
    </submittedName>
</protein>
<gene>
    <name evidence="2" type="ORF">NQ314_008620</name>
</gene>
<keyword evidence="3" id="KW-1185">Reference proteome</keyword>